<dbReference type="InterPro" id="IPR011711">
    <property type="entry name" value="GntR_C"/>
</dbReference>
<dbReference type="SUPFAM" id="SSF46785">
    <property type="entry name" value="Winged helix' DNA-binding domain"/>
    <property type="match status" value="1"/>
</dbReference>
<dbReference type="InterPro" id="IPR036390">
    <property type="entry name" value="WH_DNA-bd_sf"/>
</dbReference>
<evidence type="ECO:0000256" key="3">
    <source>
        <dbReference type="ARBA" id="ARBA00023163"/>
    </source>
</evidence>
<organism evidence="5 6">
    <name type="scientific">Histidinibacterium aquaticum</name>
    <dbReference type="NCBI Taxonomy" id="2613962"/>
    <lineage>
        <taxon>Bacteria</taxon>
        <taxon>Pseudomonadati</taxon>
        <taxon>Pseudomonadota</taxon>
        <taxon>Alphaproteobacteria</taxon>
        <taxon>Rhodobacterales</taxon>
        <taxon>Paracoccaceae</taxon>
        <taxon>Histidinibacterium</taxon>
    </lineage>
</organism>
<dbReference type="Pfam" id="PF07729">
    <property type="entry name" value="FCD"/>
    <property type="match status" value="1"/>
</dbReference>
<dbReference type="Gene3D" id="1.20.120.530">
    <property type="entry name" value="GntR ligand-binding domain-like"/>
    <property type="match status" value="1"/>
</dbReference>
<dbReference type="Gene3D" id="1.10.10.10">
    <property type="entry name" value="Winged helix-like DNA-binding domain superfamily/Winged helix DNA-binding domain"/>
    <property type="match status" value="1"/>
</dbReference>
<dbReference type="Proteomes" id="UP000326554">
    <property type="component" value="Unassembled WGS sequence"/>
</dbReference>
<dbReference type="PANTHER" id="PTHR43537">
    <property type="entry name" value="TRANSCRIPTIONAL REGULATOR, GNTR FAMILY"/>
    <property type="match status" value="1"/>
</dbReference>
<gene>
    <name evidence="5" type="ORF">F3S47_11560</name>
</gene>
<evidence type="ECO:0000313" key="6">
    <source>
        <dbReference type="Proteomes" id="UP000326554"/>
    </source>
</evidence>
<evidence type="ECO:0000256" key="1">
    <source>
        <dbReference type="ARBA" id="ARBA00023015"/>
    </source>
</evidence>
<dbReference type="AlphaFoldDB" id="A0A5J5GL64"/>
<dbReference type="InterPro" id="IPR000524">
    <property type="entry name" value="Tscrpt_reg_HTH_GntR"/>
</dbReference>
<dbReference type="GO" id="GO:0003700">
    <property type="term" value="F:DNA-binding transcription factor activity"/>
    <property type="evidence" value="ECO:0007669"/>
    <property type="project" value="InterPro"/>
</dbReference>
<dbReference type="SMART" id="SM00895">
    <property type="entry name" value="FCD"/>
    <property type="match status" value="1"/>
</dbReference>
<dbReference type="InterPro" id="IPR008920">
    <property type="entry name" value="TF_FadR/GntR_C"/>
</dbReference>
<keyword evidence="6" id="KW-1185">Reference proteome</keyword>
<name>A0A5J5GL64_9RHOB</name>
<feature type="domain" description="HTH gntR-type" evidence="4">
    <location>
        <begin position="17"/>
        <end position="84"/>
    </location>
</feature>
<keyword evidence="1" id="KW-0805">Transcription regulation</keyword>
<reference evidence="5 6" key="1">
    <citation type="submission" date="2019-09" db="EMBL/GenBank/DDBJ databases">
        <authorList>
            <person name="Park J.-S."/>
            <person name="Choi H.-J."/>
        </authorList>
    </citation>
    <scope>NUCLEOTIDE SEQUENCE [LARGE SCALE GENOMIC DNA]</scope>
    <source>
        <strain evidence="5 6">176SS1-4</strain>
    </source>
</reference>
<evidence type="ECO:0000259" key="4">
    <source>
        <dbReference type="PROSITE" id="PS50949"/>
    </source>
</evidence>
<keyword evidence="3" id="KW-0804">Transcription</keyword>
<proteinExistence type="predicted"/>
<dbReference type="EMBL" id="VYQE01000003">
    <property type="protein sequence ID" value="KAA9008368.1"/>
    <property type="molecule type" value="Genomic_DNA"/>
</dbReference>
<dbReference type="SMART" id="SM00345">
    <property type="entry name" value="HTH_GNTR"/>
    <property type="match status" value="1"/>
</dbReference>
<comment type="caution">
    <text evidence="5">The sequence shown here is derived from an EMBL/GenBank/DDBJ whole genome shotgun (WGS) entry which is preliminary data.</text>
</comment>
<dbReference type="PRINTS" id="PR00035">
    <property type="entry name" value="HTHGNTR"/>
</dbReference>
<keyword evidence="2" id="KW-0238">DNA-binding</keyword>
<dbReference type="GO" id="GO:0003677">
    <property type="term" value="F:DNA binding"/>
    <property type="evidence" value="ECO:0007669"/>
    <property type="project" value="UniProtKB-KW"/>
</dbReference>
<dbReference type="PANTHER" id="PTHR43537:SF45">
    <property type="entry name" value="GNTR FAMILY REGULATORY PROTEIN"/>
    <property type="match status" value="1"/>
</dbReference>
<dbReference type="CDD" id="cd07377">
    <property type="entry name" value="WHTH_GntR"/>
    <property type="match status" value="1"/>
</dbReference>
<dbReference type="PROSITE" id="PS50949">
    <property type="entry name" value="HTH_GNTR"/>
    <property type="match status" value="1"/>
</dbReference>
<dbReference type="InterPro" id="IPR036388">
    <property type="entry name" value="WH-like_DNA-bd_sf"/>
</dbReference>
<evidence type="ECO:0000313" key="5">
    <source>
        <dbReference type="EMBL" id="KAA9008368.1"/>
    </source>
</evidence>
<evidence type="ECO:0000256" key="2">
    <source>
        <dbReference type="ARBA" id="ARBA00023125"/>
    </source>
</evidence>
<protein>
    <submittedName>
        <fullName evidence="5">GntR family transcriptional regulator</fullName>
    </submittedName>
</protein>
<dbReference type="Pfam" id="PF00392">
    <property type="entry name" value="GntR"/>
    <property type="match status" value="1"/>
</dbReference>
<accession>A0A5J5GL64</accession>
<sequence>MAPSSASSSALRPDRARGLHDYLVAGIRDMILKGELEAGARLGEADLCGRFEVSRTPLREALKALSGEGLVLLQPNRGATVAPLDPVRLRDVFEAKGAIEHFIGLNAAVRASDAEIAGLQELHEALVAAEEAEAPQDYTELNEAYHLELARLAGNEELLKTYERLQHNILRARHRINDDPSRVRASLAEHERIMLALTARARLDLAERLVAHNEATAAAVLAKIAV</sequence>
<dbReference type="SUPFAM" id="SSF48008">
    <property type="entry name" value="GntR ligand-binding domain-like"/>
    <property type="match status" value="1"/>
</dbReference>